<organism evidence="3 4">
    <name type="scientific">Paenibacillus gallinarum</name>
    <dbReference type="NCBI Taxonomy" id="2762232"/>
    <lineage>
        <taxon>Bacteria</taxon>
        <taxon>Bacillati</taxon>
        <taxon>Bacillota</taxon>
        <taxon>Bacilli</taxon>
        <taxon>Bacillales</taxon>
        <taxon>Paenibacillaceae</taxon>
        <taxon>Paenibacillus</taxon>
    </lineage>
</organism>
<accession>A0ABR8SY36</accession>
<sequence>MNKKLPKWWPFAAIGVVAVILMAGALFMFSGKEIMPSAGGNGQAEEELEGYEVITVQVKSDGFYPDKIEVKQGVPTKINFRKDTSLTCITDVVSKDLDMLKYLEKGDNYYTVDTTLDPGSYSFNCGMYMYYGNITVI</sequence>
<dbReference type="Gene3D" id="2.60.40.420">
    <property type="entry name" value="Cupredoxins - blue copper proteins"/>
    <property type="match status" value="1"/>
</dbReference>
<evidence type="ECO:0000313" key="4">
    <source>
        <dbReference type="Proteomes" id="UP000608071"/>
    </source>
</evidence>
<evidence type="ECO:0000256" key="1">
    <source>
        <dbReference type="SAM" id="Phobius"/>
    </source>
</evidence>
<feature type="domain" description="EfeO-type cupredoxin-like" evidence="2">
    <location>
        <begin position="38"/>
        <end position="136"/>
    </location>
</feature>
<name>A0ABR8SY36_9BACL</name>
<keyword evidence="1" id="KW-1133">Transmembrane helix</keyword>
<keyword evidence="4" id="KW-1185">Reference proteome</keyword>
<evidence type="ECO:0000259" key="2">
    <source>
        <dbReference type="Pfam" id="PF13473"/>
    </source>
</evidence>
<dbReference type="EMBL" id="JACSQL010000003">
    <property type="protein sequence ID" value="MBD7968337.1"/>
    <property type="molecule type" value="Genomic_DNA"/>
</dbReference>
<dbReference type="SUPFAM" id="SSF49503">
    <property type="entry name" value="Cupredoxins"/>
    <property type="match status" value="1"/>
</dbReference>
<feature type="transmembrane region" description="Helical" evidence="1">
    <location>
        <begin position="12"/>
        <end position="29"/>
    </location>
</feature>
<keyword evidence="1" id="KW-0812">Transmembrane</keyword>
<dbReference type="Proteomes" id="UP000608071">
    <property type="component" value="Unassembled WGS sequence"/>
</dbReference>
<protein>
    <submittedName>
        <fullName evidence="3">Cupredoxin domain-containing protein</fullName>
    </submittedName>
</protein>
<keyword evidence="1" id="KW-0472">Membrane</keyword>
<comment type="caution">
    <text evidence="3">The sequence shown here is derived from an EMBL/GenBank/DDBJ whole genome shotgun (WGS) entry which is preliminary data.</text>
</comment>
<reference evidence="3 4" key="1">
    <citation type="submission" date="2020-08" db="EMBL/GenBank/DDBJ databases">
        <title>A Genomic Blueprint of the Chicken Gut Microbiome.</title>
        <authorList>
            <person name="Gilroy R."/>
            <person name="Ravi A."/>
            <person name="Getino M."/>
            <person name="Pursley I."/>
            <person name="Horton D.L."/>
            <person name="Alikhan N.-F."/>
            <person name="Baker D."/>
            <person name="Gharbi K."/>
            <person name="Hall N."/>
            <person name="Watson M."/>
            <person name="Adriaenssens E.M."/>
            <person name="Foster-Nyarko E."/>
            <person name="Jarju S."/>
            <person name="Secka A."/>
            <person name="Antonio M."/>
            <person name="Oren A."/>
            <person name="Chaudhuri R."/>
            <person name="La Ragione R.M."/>
            <person name="Hildebrand F."/>
            <person name="Pallen M.J."/>
        </authorList>
    </citation>
    <scope>NUCLEOTIDE SEQUENCE [LARGE SCALE GENOMIC DNA]</scope>
    <source>
        <strain evidence="3 4">Sa2BVA9</strain>
    </source>
</reference>
<dbReference type="RefSeq" id="WP_191799576.1">
    <property type="nucleotide sequence ID" value="NZ_JACSQL010000003.1"/>
</dbReference>
<dbReference type="InterPro" id="IPR028096">
    <property type="entry name" value="EfeO_Cupredoxin"/>
</dbReference>
<proteinExistence type="predicted"/>
<dbReference type="InterPro" id="IPR008972">
    <property type="entry name" value="Cupredoxin"/>
</dbReference>
<evidence type="ECO:0000313" key="3">
    <source>
        <dbReference type="EMBL" id="MBD7968337.1"/>
    </source>
</evidence>
<gene>
    <name evidence="3" type="ORF">H9647_09695</name>
</gene>
<dbReference type="Pfam" id="PF13473">
    <property type="entry name" value="Cupredoxin_1"/>
    <property type="match status" value="1"/>
</dbReference>